<accession>A0A125W4M6</accession>
<comment type="caution">
    <text evidence="1">The sequence shown here is derived from an EMBL/GenBank/DDBJ whole genome shotgun (WGS) entry which is preliminary data.</text>
</comment>
<proteinExistence type="predicted"/>
<dbReference type="EMBL" id="AEBR01000071">
    <property type="protein sequence ID" value="EFM82213.1"/>
    <property type="molecule type" value="Genomic_DNA"/>
</dbReference>
<organism evidence="1 2">
    <name type="scientific">Enterococcus faecalis TX4248</name>
    <dbReference type="NCBI Taxonomy" id="749495"/>
    <lineage>
        <taxon>Bacteria</taxon>
        <taxon>Bacillati</taxon>
        <taxon>Bacillota</taxon>
        <taxon>Bacilli</taxon>
        <taxon>Lactobacillales</taxon>
        <taxon>Enterococcaceae</taxon>
        <taxon>Enterococcus</taxon>
    </lineage>
</organism>
<dbReference type="RefSeq" id="WP_002355230.1">
    <property type="nucleotide sequence ID" value="NZ_GL454468.1"/>
</dbReference>
<reference evidence="1 2" key="1">
    <citation type="submission" date="2010-07" db="EMBL/GenBank/DDBJ databases">
        <authorList>
            <person name="Sid Ahmed O."/>
        </authorList>
    </citation>
    <scope>NUCLEOTIDE SEQUENCE [LARGE SCALE GENOMIC DNA]</scope>
    <source>
        <strain evidence="1 2">TX4248</strain>
    </source>
</reference>
<evidence type="ECO:0008006" key="3">
    <source>
        <dbReference type="Google" id="ProtNLM"/>
    </source>
</evidence>
<dbReference type="HOGENOM" id="CLU_097934_2_0_9"/>
<sequence>MSEKQSPYEMACAFHEVFNPQQPEQPTAFSPELASRRAEFKVEELVEFLYSAADNDQVLFQQLVNGLKKSVDKAEQKVLAKGKPVSDPLVEEVDALVDLLYFTYGSFCLMGVNPTKIIEIVHQANMGKLFPDGQPHYDPETNKVLKPENWEQDFAPEAKIKAEIQRQLKITETNEKDE</sequence>
<dbReference type="Gene3D" id="1.10.3420.10">
    <property type="entry name" value="putative ntp pyrophosphohydrolase like domain"/>
    <property type="match status" value="1"/>
</dbReference>
<dbReference type="AlphaFoldDB" id="A0A125W4M6"/>
<dbReference type="CDD" id="cd11545">
    <property type="entry name" value="NTP-PPase_YP_001813558"/>
    <property type="match status" value="1"/>
</dbReference>
<protein>
    <recommendedName>
        <fullName evidence="3">Cof-like hydrolase</fullName>
    </recommendedName>
</protein>
<gene>
    <name evidence="1" type="ORF">HMPREF9498_02147</name>
</gene>
<dbReference type="Pfam" id="PF01503">
    <property type="entry name" value="PRA-PH"/>
    <property type="match status" value="1"/>
</dbReference>
<evidence type="ECO:0000313" key="2">
    <source>
        <dbReference type="Proteomes" id="UP000004846"/>
    </source>
</evidence>
<dbReference type="GeneID" id="60892819"/>
<dbReference type="InterPro" id="IPR023292">
    <property type="entry name" value="NTP_PyroPHydrolase-like_dom_sf"/>
</dbReference>
<name>A0A125W4M6_ENTFL</name>
<dbReference type="Proteomes" id="UP000004846">
    <property type="component" value="Unassembled WGS sequence"/>
</dbReference>
<dbReference type="InterPro" id="IPR021130">
    <property type="entry name" value="PRib-ATP_PPHydrolase-like"/>
</dbReference>
<evidence type="ECO:0000313" key="1">
    <source>
        <dbReference type="EMBL" id="EFM82213.1"/>
    </source>
</evidence>